<reference evidence="2 3" key="1">
    <citation type="submission" date="2018-10" db="EMBL/GenBank/DDBJ databases">
        <title>A high-quality apple genome assembly.</title>
        <authorList>
            <person name="Hu J."/>
        </authorList>
    </citation>
    <scope>NUCLEOTIDE SEQUENCE [LARGE SCALE GENOMIC DNA]</scope>
    <source>
        <strain evidence="3">cv. HFTH1</strain>
        <tissue evidence="2">Young leaf</tissue>
    </source>
</reference>
<dbReference type="AlphaFoldDB" id="A0A498IGM0"/>
<comment type="caution">
    <text evidence="2">The sequence shown here is derived from an EMBL/GenBank/DDBJ whole genome shotgun (WGS) entry which is preliminary data.</text>
</comment>
<dbReference type="InterPro" id="IPR000504">
    <property type="entry name" value="RRM_dom"/>
</dbReference>
<gene>
    <name evidence="2" type="ORF">DVH24_005051</name>
</gene>
<dbReference type="EMBL" id="RDQH01000338">
    <property type="protein sequence ID" value="RXH81137.1"/>
    <property type="molecule type" value="Genomic_DNA"/>
</dbReference>
<dbReference type="Pfam" id="PF00076">
    <property type="entry name" value="RRM_1"/>
    <property type="match status" value="1"/>
</dbReference>
<proteinExistence type="predicted"/>
<keyword evidence="3" id="KW-1185">Reference proteome</keyword>
<name>A0A498IGM0_MALDO</name>
<accession>A0A498IGM0</accession>
<evidence type="ECO:0000259" key="1">
    <source>
        <dbReference type="SMART" id="SM00360"/>
    </source>
</evidence>
<sequence length="89" mass="10346">MFWERGLSWVTEIDLYRHFLDLLPDVGIGDVTEVMVHNHEDKCYGYLEFRTRETALSAMEKGHHTILCDKKIKCYPSSLVKEGLVVFSP</sequence>
<evidence type="ECO:0000313" key="2">
    <source>
        <dbReference type="EMBL" id="RXH81137.1"/>
    </source>
</evidence>
<organism evidence="2 3">
    <name type="scientific">Malus domestica</name>
    <name type="common">Apple</name>
    <name type="synonym">Pyrus malus</name>
    <dbReference type="NCBI Taxonomy" id="3750"/>
    <lineage>
        <taxon>Eukaryota</taxon>
        <taxon>Viridiplantae</taxon>
        <taxon>Streptophyta</taxon>
        <taxon>Embryophyta</taxon>
        <taxon>Tracheophyta</taxon>
        <taxon>Spermatophyta</taxon>
        <taxon>Magnoliopsida</taxon>
        <taxon>eudicotyledons</taxon>
        <taxon>Gunneridae</taxon>
        <taxon>Pentapetalae</taxon>
        <taxon>rosids</taxon>
        <taxon>fabids</taxon>
        <taxon>Rosales</taxon>
        <taxon>Rosaceae</taxon>
        <taxon>Amygdaloideae</taxon>
        <taxon>Maleae</taxon>
        <taxon>Malus</taxon>
    </lineage>
</organism>
<feature type="domain" description="RRM" evidence="1">
    <location>
        <begin position="5"/>
        <end position="75"/>
    </location>
</feature>
<dbReference type="GO" id="GO:0003723">
    <property type="term" value="F:RNA binding"/>
    <property type="evidence" value="ECO:0007669"/>
    <property type="project" value="InterPro"/>
</dbReference>
<dbReference type="InterPro" id="IPR035979">
    <property type="entry name" value="RBD_domain_sf"/>
</dbReference>
<dbReference type="Gene3D" id="3.30.70.330">
    <property type="match status" value="1"/>
</dbReference>
<dbReference type="SUPFAM" id="SSF54928">
    <property type="entry name" value="RNA-binding domain, RBD"/>
    <property type="match status" value="1"/>
</dbReference>
<dbReference type="CDD" id="cd00590">
    <property type="entry name" value="RRM_SF"/>
    <property type="match status" value="1"/>
</dbReference>
<evidence type="ECO:0000313" key="3">
    <source>
        <dbReference type="Proteomes" id="UP000290289"/>
    </source>
</evidence>
<protein>
    <recommendedName>
        <fullName evidence="1">RRM domain-containing protein</fullName>
    </recommendedName>
</protein>
<dbReference type="Proteomes" id="UP000290289">
    <property type="component" value="Chromosome 12"/>
</dbReference>
<dbReference type="SMART" id="SM00360">
    <property type="entry name" value="RRM"/>
    <property type="match status" value="1"/>
</dbReference>
<dbReference type="InterPro" id="IPR012677">
    <property type="entry name" value="Nucleotide-bd_a/b_plait_sf"/>
</dbReference>